<dbReference type="OrthoDB" id="2957288at2759"/>
<name>A0A284RV16_ARMOS</name>
<reference evidence="3" key="1">
    <citation type="journal article" date="2017" name="Nat. Ecol. Evol.">
        <title>Genome expansion and lineage-specific genetic innovations in the forest pathogenic fungi Armillaria.</title>
        <authorList>
            <person name="Sipos G."/>
            <person name="Prasanna A.N."/>
            <person name="Walter M.C."/>
            <person name="O'Connor E."/>
            <person name="Balint B."/>
            <person name="Krizsan K."/>
            <person name="Kiss B."/>
            <person name="Hess J."/>
            <person name="Varga T."/>
            <person name="Slot J."/>
            <person name="Riley R."/>
            <person name="Boka B."/>
            <person name="Rigling D."/>
            <person name="Barry K."/>
            <person name="Lee J."/>
            <person name="Mihaltcheva S."/>
            <person name="LaButti K."/>
            <person name="Lipzen A."/>
            <person name="Waldron R."/>
            <person name="Moloney N.M."/>
            <person name="Sperisen C."/>
            <person name="Kredics L."/>
            <person name="Vagvoelgyi C."/>
            <person name="Patrignani A."/>
            <person name="Fitzpatrick D."/>
            <person name="Nagy I."/>
            <person name="Doyle S."/>
            <person name="Anderson J.B."/>
            <person name="Grigoriev I.V."/>
            <person name="Gueldener U."/>
            <person name="Muensterkoetter M."/>
            <person name="Nagy L.G."/>
        </authorList>
    </citation>
    <scope>NUCLEOTIDE SEQUENCE [LARGE SCALE GENOMIC DNA]</scope>
    <source>
        <strain evidence="3">C18/9</strain>
    </source>
</reference>
<evidence type="ECO:0000313" key="2">
    <source>
        <dbReference type="EMBL" id="SJL12609.1"/>
    </source>
</evidence>
<dbReference type="EMBL" id="FUEG01000017">
    <property type="protein sequence ID" value="SJL12609.1"/>
    <property type="molecule type" value="Genomic_DNA"/>
</dbReference>
<sequence length="174" mass="19339">MPRCTRVTLFLAPRSNLQPEVTLEPLNEPELVNLGSPQDLSPIWYTPPGPPCSLDADVDPPQLTQTEIRRIRYRVRGKPREEYEMSEEELSDMLACANITGPEYELGNPSLEVPSTGNSGPEYPPRNLATLSVEPSREDSSRKLSASCGKREADVIVPIITILHCVSRIEVVDE</sequence>
<evidence type="ECO:0000313" key="3">
    <source>
        <dbReference type="Proteomes" id="UP000219338"/>
    </source>
</evidence>
<dbReference type="Proteomes" id="UP000219338">
    <property type="component" value="Unassembled WGS sequence"/>
</dbReference>
<protein>
    <submittedName>
        <fullName evidence="2">Uncharacterized protein</fullName>
    </submittedName>
</protein>
<evidence type="ECO:0000256" key="1">
    <source>
        <dbReference type="SAM" id="MobiDB-lite"/>
    </source>
</evidence>
<gene>
    <name evidence="2" type="ORF">ARMOST_16038</name>
</gene>
<keyword evidence="3" id="KW-1185">Reference proteome</keyword>
<proteinExistence type="predicted"/>
<feature type="region of interest" description="Disordered" evidence="1">
    <location>
        <begin position="105"/>
        <end position="126"/>
    </location>
</feature>
<dbReference type="OMA" id="WYTPPGP"/>
<dbReference type="AlphaFoldDB" id="A0A284RV16"/>
<accession>A0A284RV16</accession>
<organism evidence="2 3">
    <name type="scientific">Armillaria ostoyae</name>
    <name type="common">Armillaria root rot fungus</name>
    <dbReference type="NCBI Taxonomy" id="47428"/>
    <lineage>
        <taxon>Eukaryota</taxon>
        <taxon>Fungi</taxon>
        <taxon>Dikarya</taxon>
        <taxon>Basidiomycota</taxon>
        <taxon>Agaricomycotina</taxon>
        <taxon>Agaricomycetes</taxon>
        <taxon>Agaricomycetidae</taxon>
        <taxon>Agaricales</taxon>
        <taxon>Marasmiineae</taxon>
        <taxon>Physalacriaceae</taxon>
        <taxon>Armillaria</taxon>
    </lineage>
</organism>